<keyword evidence="2" id="KW-1185">Reference proteome</keyword>
<evidence type="ECO:0000313" key="1">
    <source>
        <dbReference type="EnsemblPlants" id="AVESA.00010b.r2.5AG0796740.1.CDS"/>
    </source>
</evidence>
<organism evidence="1 2">
    <name type="scientific">Avena sativa</name>
    <name type="common">Oat</name>
    <dbReference type="NCBI Taxonomy" id="4498"/>
    <lineage>
        <taxon>Eukaryota</taxon>
        <taxon>Viridiplantae</taxon>
        <taxon>Streptophyta</taxon>
        <taxon>Embryophyta</taxon>
        <taxon>Tracheophyta</taxon>
        <taxon>Spermatophyta</taxon>
        <taxon>Magnoliopsida</taxon>
        <taxon>Liliopsida</taxon>
        <taxon>Poales</taxon>
        <taxon>Poaceae</taxon>
        <taxon>BOP clade</taxon>
        <taxon>Pooideae</taxon>
        <taxon>Poodae</taxon>
        <taxon>Poeae</taxon>
        <taxon>Poeae Chloroplast Group 1 (Aveneae type)</taxon>
        <taxon>Aveninae</taxon>
        <taxon>Avena</taxon>
    </lineage>
</organism>
<accession>A0ACD5XHW3</accession>
<reference evidence="1" key="1">
    <citation type="submission" date="2021-05" db="EMBL/GenBank/DDBJ databases">
        <authorList>
            <person name="Scholz U."/>
            <person name="Mascher M."/>
            <person name="Fiebig A."/>
        </authorList>
    </citation>
    <scope>NUCLEOTIDE SEQUENCE [LARGE SCALE GENOMIC DNA]</scope>
</reference>
<dbReference type="EnsemblPlants" id="AVESA.00010b.r2.5AG0796740.1">
    <property type="protein sequence ID" value="AVESA.00010b.r2.5AG0796740.1.CDS"/>
    <property type="gene ID" value="AVESA.00010b.r2.5AG0796740"/>
</dbReference>
<proteinExistence type="predicted"/>
<name>A0ACD5XHW3_AVESA</name>
<reference evidence="1" key="2">
    <citation type="submission" date="2025-09" db="UniProtKB">
        <authorList>
            <consortium name="EnsemblPlants"/>
        </authorList>
    </citation>
    <scope>IDENTIFICATION</scope>
</reference>
<sequence>MEPTGMPGPGAALSGSRRSSGRSWGSASNISHSFRQPDTDDPFRRGSASSSRRHDDDEENLRWAALEKLPTYDRMRRAVLLGNHQLHDYAGSTGLVEIEHLASGDGGRALLDRVFQDDSERFLRRLRDRVDRVGIELPAIEVRYEDLSIEVEAFVGSAALPTLWNFTTNSLQSLIGRFASSNKKTINILQHVNGIIKPSRLTLLLGPPSSGKSTLMRALTGKLDKALKVSGNITYCGHTFAEFYPERTSAYVSQYDLHNAEMTVRETLDFSRRCLGIGARYDMLAELAKRERDAGIKPDPEIDAYMKATAVQGQETNIVTDLTLKVLGLDICADTPIGDEMIRGISGGQKKRVTTGEMLTGPARALFMDEISTGLDSSSTFQIVKYVKQLVHVMNETVMISLLQPPPETYNLFDDIILLSEGYIVYHGPRENILEFFEASGFRCPDRKGVADFLQEVTSKKDQQQYWYREHEQYHPVSVPEFAERFKSFHVGQQMFKEMQVPFEKSKTHPAALTTKKYGLSSKESLKAVISREVLLMKRNSFIYIFKVTQLVILGLMAMTVFLRTKMPSGQISDGTKFFGALTFSLITIMFNGFAELQLTIKMLPAFYKQRDFLFFPPWTWDWQTSC</sequence>
<dbReference type="Proteomes" id="UP001732700">
    <property type="component" value="Chromosome 5A"/>
</dbReference>
<protein>
    <submittedName>
        <fullName evidence="1">Uncharacterized protein</fullName>
    </submittedName>
</protein>
<evidence type="ECO:0000313" key="2">
    <source>
        <dbReference type="Proteomes" id="UP001732700"/>
    </source>
</evidence>